<evidence type="ECO:0000256" key="8">
    <source>
        <dbReference type="ARBA" id="ARBA00023049"/>
    </source>
</evidence>
<dbReference type="InterPro" id="IPR000994">
    <property type="entry name" value="Pept_M24"/>
</dbReference>
<keyword evidence="6 13" id="KW-0479">Metal-binding</keyword>
<evidence type="ECO:0000256" key="3">
    <source>
        <dbReference type="ARBA" id="ARBA00008766"/>
    </source>
</evidence>
<accession>A0A4Y4D1M5</accession>
<name>A0A4Y4D1M5_ZOORA</name>
<evidence type="ECO:0000256" key="9">
    <source>
        <dbReference type="ARBA" id="ARBA00023211"/>
    </source>
</evidence>
<dbReference type="GO" id="GO:0006508">
    <property type="term" value="P:proteolysis"/>
    <property type="evidence" value="ECO:0007669"/>
    <property type="project" value="UniProtKB-KW"/>
</dbReference>
<evidence type="ECO:0000256" key="12">
    <source>
        <dbReference type="ARBA" id="ARBA00081411"/>
    </source>
</evidence>
<comment type="catalytic activity">
    <reaction evidence="1">
        <text>Release of any N-terminal amino acid, including proline, that is linked to proline, even from a dipeptide or tripeptide.</text>
        <dbReference type="EC" id="3.4.11.9"/>
    </reaction>
</comment>
<evidence type="ECO:0000259" key="14">
    <source>
        <dbReference type="SMART" id="SM01011"/>
    </source>
</evidence>
<dbReference type="InterPro" id="IPR036005">
    <property type="entry name" value="Creatinase/aminopeptidase-like"/>
</dbReference>
<feature type="domain" description="Aminopeptidase P N-terminal" evidence="14">
    <location>
        <begin position="3"/>
        <end position="138"/>
    </location>
</feature>
<dbReference type="AlphaFoldDB" id="A0A4Y4D1M5"/>
<keyword evidence="5" id="KW-0645">Protease</keyword>
<keyword evidence="8" id="KW-0482">Metalloprotease</keyword>
<keyword evidence="15" id="KW-0031">Aminopeptidase</keyword>
<dbReference type="InterPro" id="IPR029149">
    <property type="entry name" value="Creatin/AminoP/Spt16_N"/>
</dbReference>
<dbReference type="PANTHER" id="PTHR43226">
    <property type="entry name" value="XAA-PRO AMINOPEPTIDASE 3"/>
    <property type="match status" value="1"/>
</dbReference>
<dbReference type="Pfam" id="PF05195">
    <property type="entry name" value="AMP_N"/>
    <property type="match status" value="1"/>
</dbReference>
<evidence type="ECO:0000256" key="4">
    <source>
        <dbReference type="ARBA" id="ARBA00012574"/>
    </source>
</evidence>
<reference evidence="15 16" key="1">
    <citation type="submission" date="2019-06" db="EMBL/GenBank/DDBJ databases">
        <title>Whole genome shotgun sequence of Zoogloea ramigera NBRC 15342.</title>
        <authorList>
            <person name="Hosoyama A."/>
            <person name="Uohara A."/>
            <person name="Ohji S."/>
            <person name="Ichikawa N."/>
        </authorList>
    </citation>
    <scope>NUCLEOTIDE SEQUENCE [LARGE SCALE GENOMIC DNA]</scope>
    <source>
        <strain evidence="15 16">NBRC 15342</strain>
    </source>
</reference>
<dbReference type="EMBL" id="BJNV01000050">
    <property type="protein sequence ID" value="GEC96690.1"/>
    <property type="molecule type" value="Genomic_DNA"/>
</dbReference>
<evidence type="ECO:0000256" key="2">
    <source>
        <dbReference type="ARBA" id="ARBA00001936"/>
    </source>
</evidence>
<comment type="similarity">
    <text evidence="3 13">Belongs to the peptidase M24B family.</text>
</comment>
<dbReference type="SUPFAM" id="SSF55920">
    <property type="entry name" value="Creatinase/aminopeptidase"/>
    <property type="match status" value="1"/>
</dbReference>
<dbReference type="PROSITE" id="PS00491">
    <property type="entry name" value="PROLINE_PEPTIDASE"/>
    <property type="match status" value="1"/>
</dbReference>
<sequence length="443" mass="49060">MPLDIAPFQARRSRLLATMQAAGGGVAIIPTAPERVRNRDTHHSYRFDSYFYYLTGFREPEAVLVLVAGDAPRSLLFCRSKDIEREIWDGYRHGPDAARETFGFDEAHPIAELDAKLAELLLNQPTIFYSMGYEPDWDRRLTDALNRVRAQARSGHQAPAQIRDVRSLIDEMRLVKDDSEIATMRRAAAITAGAHRRAMLTARHGAWEHELEAELLHEFRRHGSQSPAYGSIVASGPNACVLHYVENDRQMQHGELILIDAGCELDGYASDITRSFPVNGRFSGPQKAVYELVLAAQAAAIDKVRPGLDWNAAHDAATRVLAQGFLDLGLLQGSLDGVLEAGSYRQFYMHRTGHWLGLDVHDAGSYQTGGQWRLLAPGNVLTVEPGAYIRPAEGVPEAFWNIGVRIEDNVLVTPEGNDIITIATPKTIAEIEALMREAPHAKA</sequence>
<evidence type="ECO:0000256" key="13">
    <source>
        <dbReference type="RuleBase" id="RU000590"/>
    </source>
</evidence>
<gene>
    <name evidence="15" type="ORF">ZRA01_27630</name>
</gene>
<dbReference type="Pfam" id="PF00557">
    <property type="entry name" value="Peptidase_M24"/>
    <property type="match status" value="1"/>
</dbReference>
<keyword evidence="7" id="KW-0378">Hydrolase</keyword>
<dbReference type="SMART" id="SM01011">
    <property type="entry name" value="AMP_N"/>
    <property type="match status" value="1"/>
</dbReference>
<comment type="caution">
    <text evidence="15">The sequence shown here is derived from an EMBL/GenBank/DDBJ whole genome shotgun (WGS) entry which is preliminary data.</text>
</comment>
<evidence type="ECO:0000256" key="6">
    <source>
        <dbReference type="ARBA" id="ARBA00022723"/>
    </source>
</evidence>
<dbReference type="GO" id="GO:0030145">
    <property type="term" value="F:manganese ion binding"/>
    <property type="evidence" value="ECO:0007669"/>
    <property type="project" value="InterPro"/>
</dbReference>
<dbReference type="Gene3D" id="3.90.230.10">
    <property type="entry name" value="Creatinase/methionine aminopeptidase superfamily"/>
    <property type="match status" value="1"/>
</dbReference>
<evidence type="ECO:0000313" key="15">
    <source>
        <dbReference type="EMBL" id="GEC96690.1"/>
    </source>
</evidence>
<dbReference type="EC" id="3.4.11.9" evidence="4"/>
<dbReference type="FunFam" id="3.90.230.10:FF:000002">
    <property type="entry name" value="Xaa-Pro aminopeptidase 3"/>
    <property type="match status" value="1"/>
</dbReference>
<evidence type="ECO:0000256" key="11">
    <source>
        <dbReference type="ARBA" id="ARBA00075356"/>
    </source>
</evidence>
<dbReference type="GO" id="GO:0070006">
    <property type="term" value="F:metalloaminopeptidase activity"/>
    <property type="evidence" value="ECO:0007669"/>
    <property type="project" value="InterPro"/>
</dbReference>
<keyword evidence="9" id="KW-0464">Manganese</keyword>
<dbReference type="GO" id="GO:0005829">
    <property type="term" value="C:cytosol"/>
    <property type="evidence" value="ECO:0007669"/>
    <property type="project" value="TreeGrafter"/>
</dbReference>
<evidence type="ECO:0000256" key="5">
    <source>
        <dbReference type="ARBA" id="ARBA00022670"/>
    </source>
</evidence>
<evidence type="ECO:0000256" key="1">
    <source>
        <dbReference type="ARBA" id="ARBA00001424"/>
    </source>
</evidence>
<protein>
    <recommendedName>
        <fullName evidence="10">Xaa-Pro aminopeptidase</fullName>
        <ecNumber evidence="4">3.4.11.9</ecNumber>
    </recommendedName>
    <alternativeName>
        <fullName evidence="11">Aminopeptidase P II</fullName>
    </alternativeName>
    <alternativeName>
        <fullName evidence="12">X-Pro aminopeptidase</fullName>
    </alternativeName>
</protein>
<evidence type="ECO:0000313" key="16">
    <source>
        <dbReference type="Proteomes" id="UP000318422"/>
    </source>
</evidence>
<evidence type="ECO:0000256" key="7">
    <source>
        <dbReference type="ARBA" id="ARBA00022801"/>
    </source>
</evidence>
<dbReference type="CDD" id="cd01087">
    <property type="entry name" value="Prolidase"/>
    <property type="match status" value="1"/>
</dbReference>
<organism evidence="15 16">
    <name type="scientific">Zoogloea ramigera</name>
    <dbReference type="NCBI Taxonomy" id="350"/>
    <lineage>
        <taxon>Bacteria</taxon>
        <taxon>Pseudomonadati</taxon>
        <taxon>Pseudomonadota</taxon>
        <taxon>Betaproteobacteria</taxon>
        <taxon>Rhodocyclales</taxon>
        <taxon>Zoogloeaceae</taxon>
        <taxon>Zoogloea</taxon>
    </lineage>
</organism>
<dbReference type="InterPro" id="IPR052433">
    <property type="entry name" value="X-Pro_dipept-like"/>
</dbReference>
<dbReference type="RefSeq" id="WP_141353246.1">
    <property type="nucleotide sequence ID" value="NZ_BJNV01000050.1"/>
</dbReference>
<dbReference type="Gene3D" id="3.40.350.10">
    <property type="entry name" value="Creatinase/prolidase N-terminal domain"/>
    <property type="match status" value="1"/>
</dbReference>
<dbReference type="SUPFAM" id="SSF53092">
    <property type="entry name" value="Creatinase/prolidase N-terminal domain"/>
    <property type="match status" value="1"/>
</dbReference>
<dbReference type="PANTHER" id="PTHR43226:SF4">
    <property type="entry name" value="XAA-PRO AMINOPEPTIDASE 3"/>
    <property type="match status" value="1"/>
</dbReference>
<comment type="cofactor">
    <cofactor evidence="2">
        <name>Mn(2+)</name>
        <dbReference type="ChEBI" id="CHEBI:29035"/>
    </cofactor>
</comment>
<keyword evidence="16" id="KW-1185">Reference proteome</keyword>
<evidence type="ECO:0000256" key="10">
    <source>
        <dbReference type="ARBA" id="ARBA00069363"/>
    </source>
</evidence>
<dbReference type="OrthoDB" id="9806388at2"/>
<dbReference type="Proteomes" id="UP000318422">
    <property type="component" value="Unassembled WGS sequence"/>
</dbReference>
<dbReference type="InterPro" id="IPR001131">
    <property type="entry name" value="Peptidase_M24B_aminopep-P_CS"/>
</dbReference>
<dbReference type="InterPro" id="IPR007865">
    <property type="entry name" value="Aminopep_P_N"/>
</dbReference>
<proteinExistence type="inferred from homology"/>